<dbReference type="InterPro" id="IPR002659">
    <property type="entry name" value="Glyco_trans_31"/>
</dbReference>
<dbReference type="GO" id="GO:0016757">
    <property type="term" value="F:glycosyltransferase activity"/>
    <property type="evidence" value="ECO:0000318"/>
    <property type="project" value="GO_Central"/>
</dbReference>
<sequence>YVLLTINSKAEHFHRRLSIRQTWGNSSYFTLRSPKKGNAWRTVFVVSLSLNATIRKLVEKEAKLYGDIVLTDIVEHVKNLTRKTLFGMTWAAKYCKPVFIYKGDDDVFVNAPKLYHYLASMGNKAQKFFVGRLAERTALKPCRLKTHKYYVSYDDYKGETFPPFVSGFAYVLSFDVLSQMLDVAPHVKILQSIDDVYIGILASKIKVRPRNHPGFH</sequence>
<dbReference type="FunFam" id="3.90.550.50:FF:000046">
    <property type="entry name" value="Hexosyltransferase"/>
    <property type="match status" value="1"/>
</dbReference>
<evidence type="ECO:0000256" key="6">
    <source>
        <dbReference type="ARBA" id="ARBA00022968"/>
    </source>
</evidence>
<organism evidence="11 12">
    <name type="scientific">Trichoplax adhaerens</name>
    <name type="common">Trichoplax reptans</name>
    <dbReference type="NCBI Taxonomy" id="10228"/>
    <lineage>
        <taxon>Eukaryota</taxon>
        <taxon>Metazoa</taxon>
        <taxon>Placozoa</taxon>
        <taxon>Uniplacotomia</taxon>
        <taxon>Trichoplacea</taxon>
        <taxon>Trichoplacidae</taxon>
        <taxon>Trichoplax</taxon>
    </lineage>
</organism>
<name>B3RQU2_TRIAD</name>
<dbReference type="GO" id="GO:0016758">
    <property type="term" value="F:hexosyltransferase activity"/>
    <property type="evidence" value="ECO:0007669"/>
    <property type="project" value="InterPro"/>
</dbReference>
<evidence type="ECO:0000256" key="9">
    <source>
        <dbReference type="ARBA" id="ARBA00023136"/>
    </source>
</evidence>
<comment type="subcellular location">
    <subcellularLocation>
        <location evidence="1 10">Golgi apparatus membrane</location>
        <topology evidence="1 10">Single-pass type II membrane protein</topology>
    </subcellularLocation>
</comment>
<feature type="non-terminal residue" evidence="11">
    <location>
        <position position="1"/>
    </location>
</feature>
<evidence type="ECO:0000256" key="1">
    <source>
        <dbReference type="ARBA" id="ARBA00004323"/>
    </source>
</evidence>
<dbReference type="InParanoid" id="B3RQU2"/>
<evidence type="ECO:0000256" key="10">
    <source>
        <dbReference type="RuleBase" id="RU363063"/>
    </source>
</evidence>
<dbReference type="Gene3D" id="3.90.550.50">
    <property type="match status" value="1"/>
</dbReference>
<keyword evidence="4" id="KW-0808">Transferase</keyword>
<gene>
    <name evidence="11" type="ORF">TRIADDRAFT_15767</name>
</gene>
<dbReference type="GO" id="GO:0006493">
    <property type="term" value="P:protein O-linked glycosylation"/>
    <property type="evidence" value="ECO:0000318"/>
    <property type="project" value="GO_Central"/>
</dbReference>
<reference evidence="11 12" key="1">
    <citation type="journal article" date="2008" name="Nature">
        <title>The Trichoplax genome and the nature of placozoans.</title>
        <authorList>
            <person name="Srivastava M."/>
            <person name="Begovic E."/>
            <person name="Chapman J."/>
            <person name="Putnam N.H."/>
            <person name="Hellsten U."/>
            <person name="Kawashima T."/>
            <person name="Kuo A."/>
            <person name="Mitros T."/>
            <person name="Salamov A."/>
            <person name="Carpenter M.L."/>
            <person name="Signorovitch A.Y."/>
            <person name="Moreno M.A."/>
            <person name="Kamm K."/>
            <person name="Grimwood J."/>
            <person name="Schmutz J."/>
            <person name="Shapiro H."/>
            <person name="Grigoriev I.V."/>
            <person name="Buss L.W."/>
            <person name="Schierwater B."/>
            <person name="Dellaporta S.L."/>
            <person name="Rokhsar D.S."/>
        </authorList>
    </citation>
    <scope>NUCLEOTIDE SEQUENCE [LARGE SCALE GENOMIC DNA]</scope>
    <source>
        <strain evidence="11 12">Grell-BS-1999</strain>
    </source>
</reference>
<dbReference type="PhylomeDB" id="B3RQU2"/>
<dbReference type="HOGENOM" id="CLU_036849_6_1_1"/>
<dbReference type="AlphaFoldDB" id="B3RQU2"/>
<dbReference type="PANTHER" id="PTHR11214">
    <property type="entry name" value="BETA-1,3-N-ACETYLGLUCOSAMINYLTRANSFERASE"/>
    <property type="match status" value="1"/>
</dbReference>
<dbReference type="RefSeq" id="XP_002110760.1">
    <property type="nucleotide sequence ID" value="XM_002110724.1"/>
</dbReference>
<dbReference type="EC" id="2.4.1.-" evidence="10"/>
<keyword evidence="6" id="KW-0735">Signal-anchor</keyword>
<dbReference type="OrthoDB" id="10071348at2759"/>
<comment type="similarity">
    <text evidence="2 10">Belongs to the glycosyltransferase 31 family.</text>
</comment>
<dbReference type="Proteomes" id="UP000009022">
    <property type="component" value="Unassembled WGS sequence"/>
</dbReference>
<keyword evidence="12" id="KW-1185">Reference proteome</keyword>
<evidence type="ECO:0000313" key="12">
    <source>
        <dbReference type="Proteomes" id="UP000009022"/>
    </source>
</evidence>
<evidence type="ECO:0000256" key="3">
    <source>
        <dbReference type="ARBA" id="ARBA00022676"/>
    </source>
</evidence>
<protein>
    <recommendedName>
        <fullName evidence="10">Hexosyltransferase</fullName>
        <ecNumber evidence="10">2.4.1.-</ecNumber>
    </recommendedName>
</protein>
<evidence type="ECO:0000313" key="11">
    <source>
        <dbReference type="EMBL" id="EDV26764.1"/>
    </source>
</evidence>
<dbReference type="CTD" id="6751437"/>
<dbReference type="GO" id="GO:0000139">
    <property type="term" value="C:Golgi membrane"/>
    <property type="evidence" value="ECO:0000318"/>
    <property type="project" value="GO_Central"/>
</dbReference>
<dbReference type="eggNOG" id="KOG2287">
    <property type="taxonomic scope" value="Eukaryota"/>
</dbReference>
<evidence type="ECO:0000256" key="7">
    <source>
        <dbReference type="ARBA" id="ARBA00022989"/>
    </source>
</evidence>
<dbReference type="GeneID" id="6751437"/>
<dbReference type="EMBL" id="DS985243">
    <property type="protein sequence ID" value="EDV26764.1"/>
    <property type="molecule type" value="Genomic_DNA"/>
</dbReference>
<accession>B3RQU2</accession>
<dbReference type="PANTHER" id="PTHR11214:SF365">
    <property type="entry name" value="HEXOSYLTRANSFERASE"/>
    <property type="match status" value="1"/>
</dbReference>
<dbReference type="OMA" id="IPYDPCI"/>
<evidence type="ECO:0000256" key="2">
    <source>
        <dbReference type="ARBA" id="ARBA00008661"/>
    </source>
</evidence>
<evidence type="ECO:0000256" key="8">
    <source>
        <dbReference type="ARBA" id="ARBA00023034"/>
    </source>
</evidence>
<evidence type="ECO:0000256" key="4">
    <source>
        <dbReference type="ARBA" id="ARBA00022679"/>
    </source>
</evidence>
<keyword evidence="7" id="KW-1133">Transmembrane helix</keyword>
<feature type="non-terminal residue" evidence="11">
    <location>
        <position position="216"/>
    </location>
</feature>
<evidence type="ECO:0000256" key="5">
    <source>
        <dbReference type="ARBA" id="ARBA00022692"/>
    </source>
</evidence>
<proteinExistence type="inferred from homology"/>
<dbReference type="Pfam" id="PF01762">
    <property type="entry name" value="Galactosyl_T"/>
    <property type="match status" value="1"/>
</dbReference>
<keyword evidence="8 10" id="KW-0333">Golgi apparatus</keyword>
<keyword evidence="3 10" id="KW-0328">Glycosyltransferase</keyword>
<keyword evidence="9" id="KW-0472">Membrane</keyword>
<keyword evidence="5" id="KW-0812">Transmembrane</keyword>
<dbReference type="KEGG" id="tad:TRIADDRAFT_15767"/>